<evidence type="ECO:0000259" key="9">
    <source>
        <dbReference type="Pfam" id="PF00999"/>
    </source>
</evidence>
<dbReference type="InterPro" id="IPR003148">
    <property type="entry name" value="RCK_N"/>
</dbReference>
<dbReference type="Gene3D" id="3.40.50.720">
    <property type="entry name" value="NAD(P)-binding Rossmann-like Domain"/>
    <property type="match status" value="1"/>
</dbReference>
<dbReference type="InterPro" id="IPR006153">
    <property type="entry name" value="Cation/H_exchanger_TM"/>
</dbReference>
<dbReference type="RefSeq" id="WP_090505344.1">
    <property type="nucleotide sequence ID" value="NZ_FNWL01000001.1"/>
</dbReference>
<keyword evidence="5 8" id="KW-1133">Transmembrane helix</keyword>
<feature type="transmembrane region" description="Helical" evidence="8">
    <location>
        <begin position="33"/>
        <end position="51"/>
    </location>
</feature>
<dbReference type="Pfam" id="PF00999">
    <property type="entry name" value="Na_H_Exchanger"/>
    <property type="match status" value="1"/>
</dbReference>
<proteinExistence type="inferred from homology"/>
<feature type="domain" description="Cation/H+ exchanger transmembrane" evidence="9">
    <location>
        <begin position="18"/>
        <end position="371"/>
    </location>
</feature>
<accession>A0A1H6FNB9</accession>
<evidence type="ECO:0000256" key="4">
    <source>
        <dbReference type="ARBA" id="ARBA00022692"/>
    </source>
</evidence>
<dbReference type="GO" id="GO:0016020">
    <property type="term" value="C:membrane"/>
    <property type="evidence" value="ECO:0007669"/>
    <property type="project" value="UniProtKB-SubCell"/>
</dbReference>
<evidence type="ECO:0000256" key="6">
    <source>
        <dbReference type="ARBA" id="ARBA00023136"/>
    </source>
</evidence>
<dbReference type="InterPro" id="IPR038770">
    <property type="entry name" value="Na+/solute_symporter_sf"/>
</dbReference>
<feature type="transmembrane region" description="Helical" evidence="8">
    <location>
        <begin position="119"/>
        <end position="138"/>
    </location>
</feature>
<evidence type="ECO:0000256" key="8">
    <source>
        <dbReference type="SAM" id="Phobius"/>
    </source>
</evidence>
<evidence type="ECO:0000256" key="1">
    <source>
        <dbReference type="ARBA" id="ARBA00004141"/>
    </source>
</evidence>
<dbReference type="OrthoDB" id="43518at2157"/>
<dbReference type="Pfam" id="PF02254">
    <property type="entry name" value="TrkA_N"/>
    <property type="match status" value="1"/>
</dbReference>
<dbReference type="GO" id="GO:1902600">
    <property type="term" value="P:proton transmembrane transport"/>
    <property type="evidence" value="ECO:0007669"/>
    <property type="project" value="InterPro"/>
</dbReference>
<feature type="transmembrane region" description="Helical" evidence="8">
    <location>
        <begin position="57"/>
        <end position="77"/>
    </location>
</feature>
<dbReference type="GO" id="GO:0015297">
    <property type="term" value="F:antiporter activity"/>
    <property type="evidence" value="ECO:0007669"/>
    <property type="project" value="InterPro"/>
</dbReference>
<keyword evidence="3" id="KW-0813">Transport</keyword>
<evidence type="ECO:0000256" key="7">
    <source>
        <dbReference type="SAM" id="MobiDB-lite"/>
    </source>
</evidence>
<feature type="transmembrane region" description="Helical" evidence="8">
    <location>
        <begin position="357"/>
        <end position="377"/>
    </location>
</feature>
<feature type="compositionally biased region" description="Acidic residues" evidence="7">
    <location>
        <begin position="564"/>
        <end position="576"/>
    </location>
</feature>
<dbReference type="GO" id="GO:0006813">
    <property type="term" value="P:potassium ion transport"/>
    <property type="evidence" value="ECO:0007669"/>
    <property type="project" value="InterPro"/>
</dbReference>
<feature type="region of interest" description="Disordered" evidence="7">
    <location>
        <begin position="553"/>
        <end position="610"/>
    </location>
</feature>
<dbReference type="PANTHER" id="PTHR42751:SF6">
    <property type="entry name" value="CONSERVED INTEGRAL MEMBRANE TRANSPORT PROTEIN-RELATED"/>
    <property type="match status" value="1"/>
</dbReference>
<feature type="transmembrane region" description="Helical" evidence="8">
    <location>
        <begin position="89"/>
        <end position="113"/>
    </location>
</feature>
<dbReference type="Gene3D" id="1.20.1530.20">
    <property type="match status" value="1"/>
</dbReference>
<keyword evidence="12" id="KW-1185">Reference proteome</keyword>
<feature type="transmembrane region" description="Helical" evidence="8">
    <location>
        <begin position="240"/>
        <end position="256"/>
    </location>
</feature>
<feature type="transmembrane region" description="Helical" evidence="8">
    <location>
        <begin position="180"/>
        <end position="202"/>
    </location>
</feature>
<evidence type="ECO:0000256" key="3">
    <source>
        <dbReference type="ARBA" id="ARBA00022448"/>
    </source>
</evidence>
<evidence type="ECO:0000259" key="10">
    <source>
        <dbReference type="Pfam" id="PF02254"/>
    </source>
</evidence>
<comment type="similarity">
    <text evidence="2">Belongs to the monovalent cation:proton antiporter 2 (CPA2) transporter (TC 2.A.37) family.</text>
</comment>
<dbReference type="AlphaFoldDB" id="A0A1H6FNB9"/>
<feature type="transmembrane region" description="Helical" evidence="8">
    <location>
        <begin position="297"/>
        <end position="318"/>
    </location>
</feature>
<protein>
    <submittedName>
        <fullName evidence="11">Transporter, CPA2 family (TC 2.A.37)</fullName>
    </submittedName>
</protein>
<keyword evidence="6 8" id="KW-0472">Membrane</keyword>
<dbReference type="Proteomes" id="UP000199112">
    <property type="component" value="Unassembled WGS sequence"/>
</dbReference>
<dbReference type="InterPro" id="IPR036291">
    <property type="entry name" value="NAD(P)-bd_dom_sf"/>
</dbReference>
<name>A0A1H6FNB9_9EURY</name>
<keyword evidence="4 8" id="KW-0812">Transmembrane</keyword>
<feature type="transmembrane region" description="Helical" evidence="8">
    <location>
        <begin position="268"/>
        <end position="285"/>
    </location>
</feature>
<evidence type="ECO:0000256" key="2">
    <source>
        <dbReference type="ARBA" id="ARBA00005551"/>
    </source>
</evidence>
<feature type="transmembrane region" description="Helical" evidence="8">
    <location>
        <begin position="325"/>
        <end position="345"/>
    </location>
</feature>
<dbReference type="PANTHER" id="PTHR42751">
    <property type="entry name" value="SODIUM/HYDROGEN EXCHANGER FAMILY/TRKA DOMAIN PROTEIN"/>
    <property type="match status" value="1"/>
</dbReference>
<evidence type="ECO:0000313" key="11">
    <source>
        <dbReference type="EMBL" id="SEH12397.1"/>
    </source>
</evidence>
<reference evidence="12" key="1">
    <citation type="submission" date="2016-10" db="EMBL/GenBank/DDBJ databases">
        <authorList>
            <person name="Varghese N."/>
            <person name="Submissions S."/>
        </authorList>
    </citation>
    <scope>NUCLEOTIDE SEQUENCE [LARGE SCALE GENOMIC DNA]</scope>
    <source>
        <strain evidence="12">CGMCC 1.8981</strain>
    </source>
</reference>
<feature type="domain" description="RCK N-terminal" evidence="10">
    <location>
        <begin position="412"/>
        <end position="520"/>
    </location>
</feature>
<comment type="subcellular location">
    <subcellularLocation>
        <location evidence="1">Membrane</location>
        <topology evidence="1">Multi-pass membrane protein</topology>
    </subcellularLocation>
</comment>
<feature type="transmembrane region" description="Helical" evidence="8">
    <location>
        <begin position="6"/>
        <end position="26"/>
    </location>
</feature>
<feature type="compositionally biased region" description="Basic and acidic residues" evidence="7">
    <location>
        <begin position="586"/>
        <end position="598"/>
    </location>
</feature>
<evidence type="ECO:0000313" key="12">
    <source>
        <dbReference type="Proteomes" id="UP000199112"/>
    </source>
</evidence>
<dbReference type="EMBL" id="FNWL01000001">
    <property type="protein sequence ID" value="SEH12397.1"/>
    <property type="molecule type" value="Genomic_DNA"/>
</dbReference>
<sequence length="610" mass="66239">MSLGGIALATDFALLIVAAAVLSYIARLTKQPTIVAYVLTGVVVGPIGLGIVAEDQLIEIIAELGLGFLLFVLGIEMRFDDIKEIMRPVGAIALGQAVLQAIASTGVALLLGFTLFQSLMIALATTFGATPIIVKVLGDKEDLKALYGKVDVGILIFQDIYLVLALAILSVGAVDDLGEIAFSIGRVLVLMGVIGVAAYLGSKYLLPTLLRASAANKSTLFTVGIGWAFLFIFAAESLELSVEVGAFLAGLALAQLPYSTELKERMRPATNFFIAIFFASIALQMEVDQLLAYWQEAIIAAVMLIILNFFIVFGLFYSQRFDIETSFLGTISMLQVSEFSLVLGTLAVNEGFIEEGILGFLSLMALITMPVSTYYVIYNRQIFELVRPYLERLEREDTIEAQPVEYDDHAVCVGYSRLSAELAEVLEDDVDDVVFVEDRAEYVEELSEREHGFIFGNARHGDIRQEANVGGATVLISVAQRTDVNLRLVEDAPDALSIVTATTDAEAERLREAGADYVVLERELVGEEFETVLELLDDPEAFERRLEALNDRVSEHERPVDTVATDDDGADADAAEGTDSSSWGESDGRSEPNDRVDTDDPTDSGGENDV</sequence>
<dbReference type="SUPFAM" id="SSF51735">
    <property type="entry name" value="NAD(P)-binding Rossmann-fold domains"/>
    <property type="match status" value="1"/>
</dbReference>
<organism evidence="11 12">
    <name type="scientific">Natronorubrum sediminis</name>
    <dbReference type="NCBI Taxonomy" id="640943"/>
    <lineage>
        <taxon>Archaea</taxon>
        <taxon>Methanobacteriati</taxon>
        <taxon>Methanobacteriota</taxon>
        <taxon>Stenosarchaea group</taxon>
        <taxon>Halobacteria</taxon>
        <taxon>Halobacteriales</taxon>
        <taxon>Natrialbaceae</taxon>
        <taxon>Natronorubrum</taxon>
    </lineage>
</organism>
<gene>
    <name evidence="11" type="ORF">SAMN04487967_0791</name>
</gene>
<feature type="transmembrane region" description="Helical" evidence="8">
    <location>
        <begin position="214"/>
        <end position="234"/>
    </location>
</feature>
<feature type="transmembrane region" description="Helical" evidence="8">
    <location>
        <begin position="150"/>
        <end position="174"/>
    </location>
</feature>
<feature type="compositionally biased region" description="Acidic residues" evidence="7">
    <location>
        <begin position="599"/>
        <end position="610"/>
    </location>
</feature>
<evidence type="ECO:0000256" key="5">
    <source>
        <dbReference type="ARBA" id="ARBA00022989"/>
    </source>
</evidence>